<keyword evidence="3" id="KW-1185">Reference proteome</keyword>
<comment type="caution">
    <text evidence="2">The sequence shown here is derived from an EMBL/GenBank/DDBJ whole genome shotgun (WGS) entry which is preliminary data.</text>
</comment>
<accession>A0A556MXQ9</accession>
<protein>
    <submittedName>
        <fullName evidence="2">Uncharacterized protein</fullName>
    </submittedName>
</protein>
<dbReference type="AlphaFoldDB" id="A0A556MXQ9"/>
<gene>
    <name evidence="2" type="ORF">FO442_08995</name>
</gene>
<organism evidence="2 3">
    <name type="scientific">Fluviicola chungangensis</name>
    <dbReference type="NCBI Taxonomy" id="2597671"/>
    <lineage>
        <taxon>Bacteria</taxon>
        <taxon>Pseudomonadati</taxon>
        <taxon>Bacteroidota</taxon>
        <taxon>Flavobacteriia</taxon>
        <taxon>Flavobacteriales</taxon>
        <taxon>Crocinitomicaceae</taxon>
        <taxon>Fluviicola</taxon>
    </lineage>
</organism>
<sequence length="117" mass="12944">MKNLKMITLVMTMLFLGINKLSAQEKTSQTVIIRTFEFFGGGGVVSQMYVTSPEGTTKTIELKNIDHKNYSIGVGNNDVVLQSEINHWKNQGFDLEGVSNTTSAGLLLTIFVLTKEK</sequence>
<feature type="signal peptide" evidence="1">
    <location>
        <begin position="1"/>
        <end position="23"/>
    </location>
</feature>
<reference evidence="2 3" key="1">
    <citation type="submission" date="2019-07" db="EMBL/GenBank/DDBJ databases">
        <authorList>
            <person name="Huq M.A."/>
        </authorList>
    </citation>
    <scope>NUCLEOTIDE SEQUENCE [LARGE SCALE GENOMIC DNA]</scope>
    <source>
        <strain evidence="2 3">MAH-3</strain>
    </source>
</reference>
<evidence type="ECO:0000256" key="1">
    <source>
        <dbReference type="SAM" id="SignalP"/>
    </source>
</evidence>
<dbReference type="EMBL" id="VLPL01000004">
    <property type="protein sequence ID" value="TSJ44730.1"/>
    <property type="molecule type" value="Genomic_DNA"/>
</dbReference>
<feature type="chain" id="PRO_5021767134" evidence="1">
    <location>
        <begin position="24"/>
        <end position="117"/>
    </location>
</feature>
<proteinExistence type="predicted"/>
<dbReference type="RefSeq" id="WP_144332844.1">
    <property type="nucleotide sequence ID" value="NZ_VLPL01000004.1"/>
</dbReference>
<keyword evidence="1" id="KW-0732">Signal</keyword>
<evidence type="ECO:0000313" key="3">
    <source>
        <dbReference type="Proteomes" id="UP000316008"/>
    </source>
</evidence>
<dbReference type="Proteomes" id="UP000316008">
    <property type="component" value="Unassembled WGS sequence"/>
</dbReference>
<evidence type="ECO:0000313" key="2">
    <source>
        <dbReference type="EMBL" id="TSJ44730.1"/>
    </source>
</evidence>
<name>A0A556MXQ9_9FLAO</name>